<sequence>MKRLELKRQILLLTITPSILMALIFIIWFSWQQVSNLEQELRSRGESASRRLVDAVEYGLIANNFSLLQQIARATLNEPDARAINIYNNKLKIVAQAGPKMNPVSTPMPFSDSVSVIESTSTIRYRVPVTNQRQEYYVQPSQLRKEPQLGWVELEFSKANIRTEQYKNVLVNVLLFLAAIFLTSLAGIAATKGVITPLKKLAAAVDSIREGDLDKRIDAFGDGEIMELSEGINAMAESLQIAHREMQTNIDQATQDLRETLETIEIQNIELDMARREALEASRIKSEFLANMSHEIRTPLNGILGFTKLLLKSNLHEKQKEYARTIHSSSESLLSIINDVLDFAKIEAGKLLLDNRSMNLYETIEDVLTMLAPSAHARGLELVSLVYSDVPPQVVSDQLRIKQVLTNLVNNAIKFTQKGSVTVRVSLESMRNDQVIIRIAVTDTGIGLTKEQQKALFTAFQQADSSTAREYGGTGLGLVISKRLVEQMGGDIGLESERQKGSTFWFTIRADRASSKETPNAQASLQGIKTLLLEPHDLARISLKHILNSWDIEVFEASTPQEAIKHLQSHNDIMGLIAGLSPEGGSTAQLQYALEQFKQDFGLAIILLTTSTEETLDSEVLAGLVSASISKPVKRKQLLQALTKLALDKNVTPLNMSSSSSAVSIINSDTGSHKLKILAVDDNAANLKLLAALLDDLNIDVITASSGKDALMLIENNTFDLIFMDIQMPQMDGIETTERIRSNEGNRTRTPIVALTAHALAGEKENLLARGLDDYLTKPIDESILAKTITKWTGIDPSVTSSSVQIIERRVASYEASNEYPSIDLVVGLERASGKLGLAKDMMRMLIDSLGNDADAISSAYHDNDHEALLEAVHKLHGACHYCGVIKLQKLAHDTESAIKTKNYNELEDKLMLLYEEIAEIQRWSKISDMDREFMKATKIYAKNKQLSSPP</sequence>
<organism evidence="23 24">
    <name type="scientific">Gynuella sunshinyii YC6258</name>
    <dbReference type="NCBI Taxonomy" id="1445510"/>
    <lineage>
        <taxon>Bacteria</taxon>
        <taxon>Pseudomonadati</taxon>
        <taxon>Pseudomonadota</taxon>
        <taxon>Gammaproteobacteria</taxon>
        <taxon>Oceanospirillales</taxon>
        <taxon>Saccharospirillaceae</taxon>
        <taxon>Gynuella</taxon>
    </lineage>
</organism>
<dbReference type="PROSITE" id="PS50109">
    <property type="entry name" value="HIS_KIN"/>
    <property type="match status" value="1"/>
</dbReference>
<accession>A0A0C5VMG7</accession>
<dbReference type="Pfam" id="PF02518">
    <property type="entry name" value="HATPase_c"/>
    <property type="match status" value="1"/>
</dbReference>
<evidence type="ECO:0000256" key="1">
    <source>
        <dbReference type="ARBA" id="ARBA00000085"/>
    </source>
</evidence>
<comment type="subcellular location">
    <subcellularLocation>
        <location evidence="2">Cell inner membrane</location>
        <topology evidence="2">Multi-pass membrane protein</topology>
    </subcellularLocation>
</comment>
<dbReference type="Pfam" id="PF00512">
    <property type="entry name" value="HisKA"/>
    <property type="match status" value="1"/>
</dbReference>
<dbReference type="InterPro" id="IPR005467">
    <property type="entry name" value="His_kinase_dom"/>
</dbReference>
<dbReference type="GO" id="GO:0005886">
    <property type="term" value="C:plasma membrane"/>
    <property type="evidence" value="ECO:0007669"/>
    <property type="project" value="UniProtKB-SubCell"/>
</dbReference>
<dbReference type="InterPro" id="IPR003661">
    <property type="entry name" value="HisK_dim/P_dom"/>
</dbReference>
<keyword evidence="24" id="KW-1185">Reference proteome</keyword>
<keyword evidence="4" id="KW-1003">Cell membrane</keyword>
<dbReference type="CDD" id="cd17546">
    <property type="entry name" value="REC_hyHK_CKI1_RcsC-like"/>
    <property type="match status" value="1"/>
</dbReference>
<dbReference type="RefSeq" id="WP_044617057.1">
    <property type="nucleotide sequence ID" value="NZ_CP007142.1"/>
</dbReference>
<dbReference type="Proteomes" id="UP000032266">
    <property type="component" value="Chromosome"/>
</dbReference>
<dbReference type="CDD" id="cd16922">
    <property type="entry name" value="HATPase_EvgS-ArcB-TorS-like"/>
    <property type="match status" value="1"/>
</dbReference>
<feature type="domain" description="HPt" evidence="22">
    <location>
        <begin position="835"/>
        <end position="938"/>
    </location>
</feature>
<keyword evidence="8 18" id="KW-0812">Transmembrane</keyword>
<evidence type="ECO:0000256" key="13">
    <source>
        <dbReference type="ARBA" id="ARBA00023012"/>
    </source>
</evidence>
<dbReference type="PROSITE" id="PS50885">
    <property type="entry name" value="HAMP"/>
    <property type="match status" value="1"/>
</dbReference>
<dbReference type="InterPro" id="IPR004358">
    <property type="entry name" value="Sig_transdc_His_kin-like_C"/>
</dbReference>
<dbReference type="SMART" id="SM00388">
    <property type="entry name" value="HisKA"/>
    <property type="match status" value="1"/>
</dbReference>
<evidence type="ECO:0000256" key="6">
    <source>
        <dbReference type="ARBA" id="ARBA00022553"/>
    </source>
</evidence>
<feature type="domain" description="Response regulatory" evidence="20">
    <location>
        <begin position="529"/>
        <end position="646"/>
    </location>
</feature>
<dbReference type="SUPFAM" id="SSF47384">
    <property type="entry name" value="Homodimeric domain of signal transducing histidine kinase"/>
    <property type="match status" value="1"/>
</dbReference>
<dbReference type="CDD" id="cd00156">
    <property type="entry name" value="REC"/>
    <property type="match status" value="1"/>
</dbReference>
<dbReference type="InterPro" id="IPR036890">
    <property type="entry name" value="HATPase_C_sf"/>
</dbReference>
<evidence type="ECO:0000313" key="23">
    <source>
        <dbReference type="EMBL" id="AJQ94543.1"/>
    </source>
</evidence>
<protein>
    <recommendedName>
        <fullName evidence="3">histidine kinase</fullName>
        <ecNumber evidence="3">2.7.13.3</ecNumber>
    </recommendedName>
</protein>
<feature type="modified residue" description="Phosphohistidine" evidence="15">
    <location>
        <position position="874"/>
    </location>
</feature>
<dbReference type="SMART" id="SM00448">
    <property type="entry name" value="REC"/>
    <property type="match status" value="2"/>
</dbReference>
<dbReference type="HOGENOM" id="CLU_000445_104_15_6"/>
<evidence type="ECO:0000256" key="16">
    <source>
        <dbReference type="PROSITE-ProRule" id="PRU00169"/>
    </source>
</evidence>
<dbReference type="SUPFAM" id="SSF52172">
    <property type="entry name" value="CheY-like"/>
    <property type="match status" value="2"/>
</dbReference>
<gene>
    <name evidence="23" type="ORF">YC6258_02505</name>
</gene>
<dbReference type="AlphaFoldDB" id="A0A0C5VMG7"/>
<feature type="transmembrane region" description="Helical" evidence="18">
    <location>
        <begin position="12"/>
        <end position="31"/>
    </location>
</feature>
<dbReference type="PROSITE" id="PS50110">
    <property type="entry name" value="RESPONSE_REGULATORY"/>
    <property type="match status" value="2"/>
</dbReference>
<evidence type="ECO:0000259" key="22">
    <source>
        <dbReference type="PROSITE" id="PS50894"/>
    </source>
</evidence>
<feature type="domain" description="HAMP" evidence="21">
    <location>
        <begin position="192"/>
        <end position="244"/>
    </location>
</feature>
<keyword evidence="5" id="KW-0997">Cell inner membrane</keyword>
<keyword evidence="17" id="KW-0175">Coiled coil</keyword>
<dbReference type="InterPro" id="IPR036641">
    <property type="entry name" value="HPT_dom_sf"/>
</dbReference>
<reference evidence="23 24" key="1">
    <citation type="submission" date="2014-01" db="EMBL/GenBank/DDBJ databases">
        <title>Full genme sequencing of cellulolytic bacterium Gynuella sunshinyii YC6258T gen. nov., sp. nov.</title>
        <authorList>
            <person name="Khan H."/>
            <person name="Chung E.J."/>
            <person name="Chung Y.R."/>
        </authorList>
    </citation>
    <scope>NUCLEOTIDE SEQUENCE [LARGE SCALE GENOMIC DNA]</scope>
    <source>
        <strain evidence="23 24">YC6258</strain>
    </source>
</reference>
<evidence type="ECO:0000256" key="10">
    <source>
        <dbReference type="ARBA" id="ARBA00022777"/>
    </source>
</evidence>
<evidence type="ECO:0000256" key="15">
    <source>
        <dbReference type="PROSITE-ProRule" id="PRU00110"/>
    </source>
</evidence>
<dbReference type="SUPFAM" id="SSF55874">
    <property type="entry name" value="ATPase domain of HSP90 chaperone/DNA topoisomerase II/histidine kinase"/>
    <property type="match status" value="1"/>
</dbReference>
<evidence type="ECO:0000256" key="3">
    <source>
        <dbReference type="ARBA" id="ARBA00012438"/>
    </source>
</evidence>
<feature type="coiled-coil region" evidence="17">
    <location>
        <begin position="236"/>
        <end position="277"/>
    </location>
</feature>
<dbReference type="PRINTS" id="PR00344">
    <property type="entry name" value="BCTRLSENSOR"/>
</dbReference>
<dbReference type="InterPro" id="IPR003594">
    <property type="entry name" value="HATPase_dom"/>
</dbReference>
<dbReference type="OrthoDB" id="9797243at2"/>
<feature type="modified residue" description="4-aspartylphosphate" evidence="16">
    <location>
        <position position="725"/>
    </location>
</feature>
<dbReference type="GO" id="GO:0005524">
    <property type="term" value="F:ATP binding"/>
    <property type="evidence" value="ECO:0007669"/>
    <property type="project" value="UniProtKB-KW"/>
</dbReference>
<evidence type="ECO:0000256" key="17">
    <source>
        <dbReference type="SAM" id="Coils"/>
    </source>
</evidence>
<dbReference type="InterPro" id="IPR011006">
    <property type="entry name" value="CheY-like_superfamily"/>
</dbReference>
<dbReference type="SUPFAM" id="SSF158472">
    <property type="entry name" value="HAMP domain-like"/>
    <property type="match status" value="1"/>
</dbReference>
<evidence type="ECO:0000256" key="12">
    <source>
        <dbReference type="ARBA" id="ARBA00022989"/>
    </source>
</evidence>
<dbReference type="Gene3D" id="6.10.340.10">
    <property type="match status" value="1"/>
</dbReference>
<keyword evidence="6 16" id="KW-0597">Phosphoprotein</keyword>
<evidence type="ECO:0000313" key="24">
    <source>
        <dbReference type="Proteomes" id="UP000032266"/>
    </source>
</evidence>
<evidence type="ECO:0000259" key="21">
    <source>
        <dbReference type="PROSITE" id="PS50885"/>
    </source>
</evidence>
<dbReference type="FunFam" id="3.30.565.10:FF:000010">
    <property type="entry name" value="Sensor histidine kinase RcsC"/>
    <property type="match status" value="1"/>
</dbReference>
<dbReference type="STRING" id="1445510.YC6258_02505"/>
<feature type="domain" description="Histidine kinase" evidence="19">
    <location>
        <begin position="291"/>
        <end position="512"/>
    </location>
</feature>
<evidence type="ECO:0000256" key="2">
    <source>
        <dbReference type="ARBA" id="ARBA00004429"/>
    </source>
</evidence>
<evidence type="ECO:0000259" key="20">
    <source>
        <dbReference type="PROSITE" id="PS50110"/>
    </source>
</evidence>
<keyword evidence="7" id="KW-0808">Transferase</keyword>
<keyword evidence="13" id="KW-0902">Two-component regulatory system</keyword>
<dbReference type="EC" id="2.7.13.3" evidence="3"/>
<comment type="caution">
    <text evidence="16">Lacks conserved residue(s) required for the propagation of feature annotation.</text>
</comment>
<dbReference type="PATRIC" id="fig|1445510.3.peg.2461"/>
<dbReference type="EMBL" id="CP007142">
    <property type="protein sequence ID" value="AJQ94543.1"/>
    <property type="molecule type" value="Genomic_DNA"/>
</dbReference>
<dbReference type="SMART" id="SM00387">
    <property type="entry name" value="HATPase_c"/>
    <property type="match status" value="1"/>
</dbReference>
<keyword evidence="9" id="KW-0547">Nucleotide-binding</keyword>
<keyword evidence="12 18" id="KW-1133">Transmembrane helix</keyword>
<dbReference type="CDD" id="cd06225">
    <property type="entry name" value="HAMP"/>
    <property type="match status" value="1"/>
</dbReference>
<dbReference type="InterPro" id="IPR003660">
    <property type="entry name" value="HAMP_dom"/>
</dbReference>
<dbReference type="PANTHER" id="PTHR45339:SF1">
    <property type="entry name" value="HYBRID SIGNAL TRANSDUCTION HISTIDINE KINASE J"/>
    <property type="match status" value="1"/>
</dbReference>
<dbReference type="KEGG" id="gsn:YC6258_02505"/>
<dbReference type="GO" id="GO:0000155">
    <property type="term" value="F:phosphorelay sensor kinase activity"/>
    <property type="evidence" value="ECO:0007669"/>
    <property type="project" value="InterPro"/>
</dbReference>
<dbReference type="InterPro" id="IPR008207">
    <property type="entry name" value="Sig_transdc_His_kin_Hpt_dom"/>
</dbReference>
<evidence type="ECO:0000256" key="8">
    <source>
        <dbReference type="ARBA" id="ARBA00022692"/>
    </source>
</evidence>
<dbReference type="SMART" id="SM00304">
    <property type="entry name" value="HAMP"/>
    <property type="match status" value="1"/>
</dbReference>
<dbReference type="InterPro" id="IPR019247">
    <property type="entry name" value="Histidine_kinase_BarA_N"/>
</dbReference>
<dbReference type="Pfam" id="PF09984">
    <property type="entry name" value="sCache_4"/>
    <property type="match status" value="1"/>
</dbReference>
<dbReference type="Pfam" id="PF01627">
    <property type="entry name" value="Hpt"/>
    <property type="match status" value="1"/>
</dbReference>
<dbReference type="Gene3D" id="1.10.287.130">
    <property type="match status" value="1"/>
</dbReference>
<dbReference type="CDD" id="cd00082">
    <property type="entry name" value="HisKA"/>
    <property type="match status" value="1"/>
</dbReference>
<dbReference type="Gene3D" id="3.30.565.10">
    <property type="entry name" value="Histidine kinase-like ATPase, C-terminal domain"/>
    <property type="match status" value="1"/>
</dbReference>
<dbReference type="Pfam" id="PF00072">
    <property type="entry name" value="Response_reg"/>
    <property type="match status" value="1"/>
</dbReference>
<name>A0A0C5VMG7_9GAMM</name>
<dbReference type="InterPro" id="IPR036097">
    <property type="entry name" value="HisK_dim/P_sf"/>
</dbReference>
<keyword evidence="10 23" id="KW-0418">Kinase</keyword>
<keyword evidence="14 18" id="KW-0472">Membrane</keyword>
<evidence type="ECO:0000256" key="18">
    <source>
        <dbReference type="SAM" id="Phobius"/>
    </source>
</evidence>
<dbReference type="PROSITE" id="PS50894">
    <property type="entry name" value="HPT"/>
    <property type="match status" value="1"/>
</dbReference>
<evidence type="ECO:0000256" key="14">
    <source>
        <dbReference type="ARBA" id="ARBA00023136"/>
    </source>
</evidence>
<feature type="domain" description="Response regulatory" evidence="20">
    <location>
        <begin position="676"/>
        <end position="793"/>
    </location>
</feature>
<proteinExistence type="predicted"/>
<evidence type="ECO:0000256" key="5">
    <source>
        <dbReference type="ARBA" id="ARBA00022519"/>
    </source>
</evidence>
<dbReference type="Gene3D" id="1.20.120.160">
    <property type="entry name" value="HPT domain"/>
    <property type="match status" value="1"/>
</dbReference>
<dbReference type="InterPro" id="IPR001789">
    <property type="entry name" value="Sig_transdc_resp-reg_receiver"/>
</dbReference>
<evidence type="ECO:0000259" key="19">
    <source>
        <dbReference type="PROSITE" id="PS50109"/>
    </source>
</evidence>
<keyword evidence="11" id="KW-0067">ATP-binding</keyword>
<dbReference type="FunFam" id="1.10.287.130:FF:000003">
    <property type="entry name" value="Histidine kinase"/>
    <property type="match status" value="1"/>
</dbReference>
<dbReference type="CDD" id="cd00088">
    <property type="entry name" value="HPT"/>
    <property type="match status" value="1"/>
</dbReference>
<comment type="catalytic activity">
    <reaction evidence="1">
        <text>ATP + protein L-histidine = ADP + protein N-phospho-L-histidine.</text>
        <dbReference type="EC" id="2.7.13.3"/>
    </reaction>
</comment>
<evidence type="ECO:0000256" key="9">
    <source>
        <dbReference type="ARBA" id="ARBA00022741"/>
    </source>
</evidence>
<dbReference type="Gene3D" id="3.40.50.2300">
    <property type="match status" value="2"/>
</dbReference>
<evidence type="ECO:0000256" key="4">
    <source>
        <dbReference type="ARBA" id="ARBA00022475"/>
    </source>
</evidence>
<evidence type="ECO:0000256" key="11">
    <source>
        <dbReference type="ARBA" id="ARBA00022840"/>
    </source>
</evidence>
<dbReference type="Pfam" id="PF00672">
    <property type="entry name" value="HAMP"/>
    <property type="match status" value="1"/>
</dbReference>
<dbReference type="PANTHER" id="PTHR45339">
    <property type="entry name" value="HYBRID SIGNAL TRANSDUCTION HISTIDINE KINASE J"/>
    <property type="match status" value="1"/>
</dbReference>
<evidence type="ECO:0000256" key="7">
    <source>
        <dbReference type="ARBA" id="ARBA00022679"/>
    </source>
</evidence>
<dbReference type="SUPFAM" id="SSF47226">
    <property type="entry name" value="Histidine-containing phosphotransfer domain, HPT domain"/>
    <property type="match status" value="1"/>
</dbReference>
<feature type="transmembrane region" description="Helical" evidence="18">
    <location>
        <begin position="169"/>
        <end position="190"/>
    </location>
</feature>